<feature type="domain" description="NTF2-like N-terminal transpeptidase" evidence="7">
    <location>
        <begin position="51"/>
        <end position="169"/>
    </location>
</feature>
<dbReference type="Gene3D" id="3.90.1310.10">
    <property type="entry name" value="Penicillin-binding protein 2a (Domain 2)"/>
    <property type="match status" value="1"/>
</dbReference>
<dbReference type="Pfam" id="PF00905">
    <property type="entry name" value="Transpeptidase"/>
    <property type="match status" value="1"/>
</dbReference>
<reference evidence="8 9" key="2">
    <citation type="journal article" date="2011" name="J. Bacteriol.">
        <title>Complete genome sequence of a carbon monoxide-utilizing acetogen, Eubacterium limosum KIST612.</title>
        <authorList>
            <person name="Roh H."/>
            <person name="Ko H.J."/>
            <person name="Kim D."/>
            <person name="Choi D.G."/>
            <person name="Park S."/>
            <person name="Kim S."/>
            <person name="Chang I.S."/>
            <person name="Choi I.G."/>
        </authorList>
    </citation>
    <scope>NUCLEOTIDE SEQUENCE [LARGE SCALE GENOMIC DNA]</scope>
    <source>
        <strain evidence="8 9">KIST612</strain>
    </source>
</reference>
<keyword evidence="4" id="KW-0812">Transmembrane</keyword>
<evidence type="ECO:0000256" key="2">
    <source>
        <dbReference type="ARBA" id="ARBA00007171"/>
    </source>
</evidence>
<keyword evidence="3 4" id="KW-0472">Membrane</keyword>
<dbReference type="Proteomes" id="UP000006873">
    <property type="component" value="Chromosome"/>
</dbReference>
<dbReference type="SUPFAM" id="SSF56601">
    <property type="entry name" value="beta-lactamase/transpeptidase-like"/>
    <property type="match status" value="1"/>
</dbReference>
<reference key="1">
    <citation type="submission" date="2010-09" db="EMBL/GenBank/DDBJ databases">
        <authorList>
            <person name="Roh H."/>
            <person name="Ko H.-J."/>
            <person name="Kim D."/>
            <person name="Choi D.G."/>
            <person name="Park S."/>
            <person name="Kim S."/>
            <person name="Kim K.H."/>
            <person name="Chang I.S."/>
            <person name="Choi I.-G."/>
        </authorList>
    </citation>
    <scope>NUCLEOTIDE SEQUENCE</scope>
    <source>
        <strain>KIST612</strain>
    </source>
</reference>
<dbReference type="InterPro" id="IPR050515">
    <property type="entry name" value="Beta-lactam/transpept"/>
</dbReference>
<evidence type="ECO:0000313" key="9">
    <source>
        <dbReference type="Proteomes" id="UP000006873"/>
    </source>
</evidence>
<proteinExistence type="inferred from homology"/>
<evidence type="ECO:0000256" key="3">
    <source>
        <dbReference type="ARBA" id="ARBA00023136"/>
    </source>
</evidence>
<sequence length="703" mass="76836">MYCIFQRREKTMNAEHGKTMDKKKLWMLAGLIAAVLVLCIAAVIIFNVNNTPEKALNTYIEAVNQRDYEKMYSLISDESQHSYSKETFIERNKNIYEGIEAENLAVTKIQNTEKIDSEYTRVTYDSSMDTVAGTLKDLNFVNFKKNGMFKPYQIVWDSSVILPALQDGDKVSVDTNAADRGNIEDRNGNLLATTGVASSVGLVPGKINAETRDADMAKFAELLDVTIENVQAALSAGWVTDETFVPIKTITADNAELEAALLQIPGVMINDKTLRVYPYGEKTSQLTGYIQGISAEELEEKKDQGYTEASVIGKSGLERLYDKRLRGQDGATISINHTENNGEVKNIVLQEKAAVSGENVKTTIDANLQSTLYDQFTADKSASAAINPKTGEVLALISTPSYDANAFILGLSDEQWQSMNADPANPLLNRFEATYAPGSSFKPVTGATGLQTGAFTADEDFGPSGLVWQKDSSWGDFNITTLEEYSGPANLENALVYSDNIYFAKAALKIGGDRFTEELKKMGFGEDIPFELDMTASQISESGTFDSEAQLAASGFGQGQILVNPLHMASIYSAFVNDGSMVKPYIEYRDNAQAEYWKTQVLSKEVSDTIRDDLVQVVENPAGTGHEAQIEGLSIAGKTGTAEIKASQEDTSGTELGWFNAFTADPSSPQQLMVVSMVEDVKDRGGSHYVVPKVKAAFEMLAR</sequence>
<dbReference type="InterPro" id="IPR012338">
    <property type="entry name" value="Beta-lactam/transpept-like"/>
</dbReference>
<dbReference type="InterPro" id="IPR032710">
    <property type="entry name" value="NTF2-like_dom_sf"/>
</dbReference>
<evidence type="ECO:0000259" key="7">
    <source>
        <dbReference type="Pfam" id="PF05223"/>
    </source>
</evidence>
<comment type="similarity">
    <text evidence="2">Belongs to the transpeptidase family.</text>
</comment>
<dbReference type="Gene3D" id="3.30.1390.30">
    <property type="entry name" value="Penicillin-binding protein 2a, domain 3"/>
    <property type="match status" value="1"/>
</dbReference>
<dbReference type="GO" id="GO:0046677">
    <property type="term" value="P:response to antibiotic"/>
    <property type="evidence" value="ECO:0007669"/>
    <property type="project" value="InterPro"/>
</dbReference>
<dbReference type="HOGENOM" id="CLU_009289_5_2_9"/>
<accession>E3GMX9</accession>
<feature type="domain" description="Penicillin-binding protein dimerisation" evidence="6">
    <location>
        <begin position="177"/>
        <end position="342"/>
    </location>
</feature>
<dbReference type="eggNOG" id="COG0768">
    <property type="taxonomic scope" value="Bacteria"/>
</dbReference>
<dbReference type="KEGG" id="elm:ELI_2268"/>
<keyword evidence="9" id="KW-1185">Reference proteome</keyword>
<dbReference type="SUPFAM" id="SSF54427">
    <property type="entry name" value="NTF2-like"/>
    <property type="match status" value="1"/>
</dbReference>
<dbReference type="PANTHER" id="PTHR30627:SF25">
    <property type="entry name" value="PENICILLIN-BINDING PROTEIN 3"/>
    <property type="match status" value="1"/>
</dbReference>
<comment type="subcellular location">
    <subcellularLocation>
        <location evidence="1">Membrane</location>
    </subcellularLocation>
</comment>
<dbReference type="Pfam" id="PF03717">
    <property type="entry name" value="PBP_dimer"/>
    <property type="match status" value="1"/>
</dbReference>
<dbReference type="PANTHER" id="PTHR30627">
    <property type="entry name" value="PEPTIDOGLYCAN D,D-TRANSPEPTIDASE"/>
    <property type="match status" value="1"/>
</dbReference>
<keyword evidence="4" id="KW-1133">Transmembrane helix</keyword>
<dbReference type="EMBL" id="CP002273">
    <property type="protein sequence ID" value="ADO37251.1"/>
    <property type="molecule type" value="Genomic_DNA"/>
</dbReference>
<name>E3GMX9_9FIRM</name>
<dbReference type="GO" id="GO:0008658">
    <property type="term" value="F:penicillin binding"/>
    <property type="evidence" value="ECO:0007669"/>
    <property type="project" value="InterPro"/>
</dbReference>
<dbReference type="InterPro" id="IPR001460">
    <property type="entry name" value="PCN-bd_Tpept"/>
</dbReference>
<dbReference type="InterPro" id="IPR005311">
    <property type="entry name" value="PBP_dimer"/>
</dbReference>
<feature type="transmembrane region" description="Helical" evidence="4">
    <location>
        <begin position="25"/>
        <end position="46"/>
    </location>
</feature>
<dbReference type="Gene3D" id="3.40.710.10">
    <property type="entry name" value="DD-peptidase/beta-lactamase superfamily"/>
    <property type="match status" value="1"/>
</dbReference>
<dbReference type="SUPFAM" id="SSF56519">
    <property type="entry name" value="Penicillin binding protein dimerisation domain"/>
    <property type="match status" value="1"/>
</dbReference>
<evidence type="ECO:0000256" key="4">
    <source>
        <dbReference type="SAM" id="Phobius"/>
    </source>
</evidence>
<feature type="domain" description="Penicillin-binding protein transpeptidase" evidence="5">
    <location>
        <begin position="385"/>
        <end position="697"/>
    </location>
</feature>
<gene>
    <name evidence="8" type="ordered locus">ELI_2268</name>
</gene>
<organism evidence="8 9">
    <name type="scientific">Eubacterium callanderi</name>
    <dbReference type="NCBI Taxonomy" id="53442"/>
    <lineage>
        <taxon>Bacteria</taxon>
        <taxon>Bacillati</taxon>
        <taxon>Bacillota</taxon>
        <taxon>Clostridia</taxon>
        <taxon>Eubacteriales</taxon>
        <taxon>Eubacteriaceae</taxon>
        <taxon>Eubacterium</taxon>
    </lineage>
</organism>
<evidence type="ECO:0000256" key="1">
    <source>
        <dbReference type="ARBA" id="ARBA00004370"/>
    </source>
</evidence>
<dbReference type="Pfam" id="PF05223">
    <property type="entry name" value="MecA_N"/>
    <property type="match status" value="1"/>
</dbReference>
<evidence type="ECO:0000259" key="5">
    <source>
        <dbReference type="Pfam" id="PF00905"/>
    </source>
</evidence>
<dbReference type="GO" id="GO:0071972">
    <property type="term" value="F:peptidoglycan L,D-transpeptidase activity"/>
    <property type="evidence" value="ECO:0007669"/>
    <property type="project" value="TreeGrafter"/>
</dbReference>
<dbReference type="InterPro" id="IPR007887">
    <property type="entry name" value="MecA_N"/>
</dbReference>
<evidence type="ECO:0000313" key="8">
    <source>
        <dbReference type="EMBL" id="ADO37251.1"/>
    </source>
</evidence>
<dbReference type="GO" id="GO:0071555">
    <property type="term" value="P:cell wall organization"/>
    <property type="evidence" value="ECO:0007669"/>
    <property type="project" value="TreeGrafter"/>
</dbReference>
<dbReference type="Gene3D" id="3.10.450.100">
    <property type="entry name" value="NTF2-like, domain 1"/>
    <property type="match status" value="1"/>
</dbReference>
<dbReference type="InterPro" id="IPR036138">
    <property type="entry name" value="PBP_dimer_sf"/>
</dbReference>
<dbReference type="GO" id="GO:0005886">
    <property type="term" value="C:plasma membrane"/>
    <property type="evidence" value="ECO:0007669"/>
    <property type="project" value="TreeGrafter"/>
</dbReference>
<dbReference type="AlphaFoldDB" id="E3GMX9"/>
<evidence type="ECO:0000259" key="6">
    <source>
        <dbReference type="Pfam" id="PF03717"/>
    </source>
</evidence>
<protein>
    <submittedName>
        <fullName evidence="8">Penicillin-binding protein 2</fullName>
    </submittedName>
</protein>